<organism evidence="2">
    <name type="scientific">uncultured Friedmanniella sp</name>
    <dbReference type="NCBI Taxonomy" id="335381"/>
    <lineage>
        <taxon>Bacteria</taxon>
        <taxon>Bacillati</taxon>
        <taxon>Actinomycetota</taxon>
        <taxon>Actinomycetes</taxon>
        <taxon>Propionibacteriales</taxon>
        <taxon>Nocardioidaceae</taxon>
        <taxon>Friedmanniella</taxon>
        <taxon>environmental samples</taxon>
    </lineage>
</organism>
<sequence length="32" mass="3469">WTPSTPRTGSASWPSRATPTGSWTPRTPSRPT</sequence>
<gene>
    <name evidence="2" type="ORF">AVDCRST_MAG61-1281</name>
</gene>
<name>A0A6J4KGM7_9ACTN</name>
<evidence type="ECO:0000313" key="2">
    <source>
        <dbReference type="EMBL" id="CAA9305240.1"/>
    </source>
</evidence>
<dbReference type="EMBL" id="CADCTT010000187">
    <property type="protein sequence ID" value="CAA9305240.1"/>
    <property type="molecule type" value="Genomic_DNA"/>
</dbReference>
<feature type="non-terminal residue" evidence="2">
    <location>
        <position position="32"/>
    </location>
</feature>
<feature type="region of interest" description="Disordered" evidence="1">
    <location>
        <begin position="1"/>
        <end position="32"/>
    </location>
</feature>
<accession>A0A6J4KGM7</accession>
<proteinExistence type="predicted"/>
<feature type="non-terminal residue" evidence="2">
    <location>
        <position position="1"/>
    </location>
</feature>
<dbReference type="AlphaFoldDB" id="A0A6J4KGM7"/>
<evidence type="ECO:0000256" key="1">
    <source>
        <dbReference type="SAM" id="MobiDB-lite"/>
    </source>
</evidence>
<protein>
    <submittedName>
        <fullName evidence="2">Uncharacterized protein</fullName>
    </submittedName>
</protein>
<reference evidence="2" key="1">
    <citation type="submission" date="2020-02" db="EMBL/GenBank/DDBJ databases">
        <authorList>
            <person name="Meier V. D."/>
        </authorList>
    </citation>
    <scope>NUCLEOTIDE SEQUENCE</scope>
    <source>
        <strain evidence="2">AVDCRST_MAG61</strain>
    </source>
</reference>